<feature type="region of interest" description="Disordered" evidence="1">
    <location>
        <begin position="1"/>
        <end position="51"/>
    </location>
</feature>
<protein>
    <recommendedName>
        <fullName evidence="5">DUF4190 domain-containing protein</fullName>
    </recommendedName>
</protein>
<dbReference type="Proteomes" id="UP000033451">
    <property type="component" value="Unassembled WGS sequence"/>
</dbReference>
<feature type="transmembrane region" description="Helical" evidence="2">
    <location>
        <begin position="138"/>
        <end position="161"/>
    </location>
</feature>
<proteinExistence type="predicted"/>
<gene>
    <name evidence="3" type="ORF">RR49_00625</name>
</gene>
<evidence type="ECO:0000256" key="1">
    <source>
        <dbReference type="SAM" id="MobiDB-lite"/>
    </source>
</evidence>
<keyword evidence="4" id="KW-1185">Reference proteome</keyword>
<keyword evidence="2" id="KW-0472">Membrane</keyword>
<sequence>MSGERAGAPEDRSAATAGGAWPLPAHGADAVEPPSPDVVTPPASAALPGAHRGGFSRELTAPVDVAALQPVHEQTVFDVPAPAPAVRHPVPLSALGLGTAIIALGASLVVGWMLPLGVLAVGFGIAARRRPSPGRAMAIWAIALGAGSILYSAAWLTWAVVASGALG</sequence>
<dbReference type="RefSeq" id="WP_048809330.1">
    <property type="nucleotide sequence ID" value="NZ_JYIY01000060.1"/>
</dbReference>
<evidence type="ECO:0000313" key="3">
    <source>
        <dbReference type="EMBL" id="KJL38825.1"/>
    </source>
</evidence>
<accession>A0A0F0LWN3</accession>
<keyword evidence="2" id="KW-1133">Transmembrane helix</keyword>
<dbReference type="EMBL" id="JYIY01000060">
    <property type="protein sequence ID" value="KJL38825.1"/>
    <property type="molecule type" value="Genomic_DNA"/>
</dbReference>
<dbReference type="STRING" id="400772.RR49_00625"/>
<evidence type="ECO:0000256" key="2">
    <source>
        <dbReference type="SAM" id="Phobius"/>
    </source>
</evidence>
<evidence type="ECO:0008006" key="5">
    <source>
        <dbReference type="Google" id="ProtNLM"/>
    </source>
</evidence>
<keyword evidence="2" id="KW-0812">Transmembrane</keyword>
<organism evidence="3 4">
    <name type="scientific">Microbacterium ginsengisoli</name>
    <dbReference type="NCBI Taxonomy" id="400772"/>
    <lineage>
        <taxon>Bacteria</taxon>
        <taxon>Bacillati</taxon>
        <taxon>Actinomycetota</taxon>
        <taxon>Actinomycetes</taxon>
        <taxon>Micrococcales</taxon>
        <taxon>Microbacteriaceae</taxon>
        <taxon>Microbacterium</taxon>
    </lineage>
</organism>
<reference evidence="3 4" key="1">
    <citation type="submission" date="2015-02" db="EMBL/GenBank/DDBJ databases">
        <title>Draft genome sequences of ten Microbacterium spp. with emphasis on heavy metal contaminated environments.</title>
        <authorList>
            <person name="Corretto E."/>
        </authorList>
    </citation>
    <scope>NUCLEOTIDE SEQUENCE [LARGE SCALE GENOMIC DNA]</scope>
    <source>
        <strain evidence="3 4">DSM 18659</strain>
    </source>
</reference>
<dbReference type="AlphaFoldDB" id="A0A0F0LWN3"/>
<dbReference type="OrthoDB" id="5084049at2"/>
<evidence type="ECO:0000313" key="4">
    <source>
        <dbReference type="Proteomes" id="UP000033451"/>
    </source>
</evidence>
<feature type="transmembrane region" description="Helical" evidence="2">
    <location>
        <begin position="100"/>
        <end position="126"/>
    </location>
</feature>
<dbReference type="PATRIC" id="fig|400772.4.peg.660"/>
<name>A0A0F0LWN3_9MICO</name>
<comment type="caution">
    <text evidence="3">The sequence shown here is derived from an EMBL/GenBank/DDBJ whole genome shotgun (WGS) entry which is preliminary data.</text>
</comment>